<evidence type="ECO:0008006" key="12">
    <source>
        <dbReference type="Google" id="ProtNLM"/>
    </source>
</evidence>
<evidence type="ECO:0000256" key="1">
    <source>
        <dbReference type="ARBA" id="ARBA00001968"/>
    </source>
</evidence>
<reference evidence="10 11" key="1">
    <citation type="submission" date="2024-04" db="EMBL/GenBank/DDBJ databases">
        <title>The reference genome of an endangered Asteraceae, Deinandra increscens subsp. villosa, native to the Central Coast of California.</title>
        <authorList>
            <person name="Guilliams M."/>
            <person name="Hasenstab-Lehman K."/>
            <person name="Meyer R."/>
            <person name="Mcevoy S."/>
        </authorList>
    </citation>
    <scope>NUCLEOTIDE SEQUENCE [LARGE SCALE GENOMIC DNA]</scope>
    <source>
        <tissue evidence="10">Leaf</tissue>
    </source>
</reference>
<dbReference type="EMBL" id="JBCNJP010000025">
    <property type="protein sequence ID" value="KAK9053692.1"/>
    <property type="molecule type" value="Genomic_DNA"/>
</dbReference>
<comment type="cofactor">
    <cofactor evidence="1">
        <name>a divalent metal cation</name>
        <dbReference type="ChEBI" id="CHEBI:60240"/>
    </cofactor>
</comment>
<comment type="subcellular location">
    <subcellularLocation>
        <location evidence="2">Nucleus</location>
    </subcellularLocation>
</comment>
<keyword evidence="4" id="KW-0540">Nuclease</keyword>
<sequence>MRMSRDAYVLLCNHFRQRNWLHSSRSITFEEKMAMFFILIGHNERMRMVKRRFQHSTETIHRCFYEVLDGMMKFAREVIVQTSNPSTNASEQHMRLMQFFPGAIGALDGTLVHAVVPVDQQTRYRGRGKGDCFQNILGICNFDMIFTFVWAGWEGIAHDSRVLKEVAFNPTSGFQFPPPDKYYLCDAAYTNTRGFMAPYRGTRYWLADFRRQRALTKEEKFNHAHAQLRNVIERAYGVLKARFPILKQMAPFPFRTQRDIVIACFAVHNFIRKWNIHDELFMSCDEDNLFAEVHEGGSDTTSAHDMEWGSQGVEYMANLRDNIASQMMPNE</sequence>
<feature type="domain" description="DUF8040" evidence="9">
    <location>
        <begin position="1"/>
        <end position="73"/>
    </location>
</feature>
<comment type="similarity">
    <text evidence="3">Belongs to the HARBI1 family.</text>
</comment>
<evidence type="ECO:0000313" key="10">
    <source>
        <dbReference type="EMBL" id="KAK9053692.1"/>
    </source>
</evidence>
<dbReference type="PANTHER" id="PTHR22930">
    <property type="match status" value="1"/>
</dbReference>
<organism evidence="10 11">
    <name type="scientific">Deinandra increscens subsp. villosa</name>
    <dbReference type="NCBI Taxonomy" id="3103831"/>
    <lineage>
        <taxon>Eukaryota</taxon>
        <taxon>Viridiplantae</taxon>
        <taxon>Streptophyta</taxon>
        <taxon>Embryophyta</taxon>
        <taxon>Tracheophyta</taxon>
        <taxon>Spermatophyta</taxon>
        <taxon>Magnoliopsida</taxon>
        <taxon>eudicotyledons</taxon>
        <taxon>Gunneridae</taxon>
        <taxon>Pentapetalae</taxon>
        <taxon>asterids</taxon>
        <taxon>campanulids</taxon>
        <taxon>Asterales</taxon>
        <taxon>Asteraceae</taxon>
        <taxon>Asteroideae</taxon>
        <taxon>Heliantheae alliance</taxon>
        <taxon>Madieae</taxon>
        <taxon>Madiinae</taxon>
        <taxon>Deinandra</taxon>
    </lineage>
</organism>
<evidence type="ECO:0000256" key="7">
    <source>
        <dbReference type="ARBA" id="ARBA00023242"/>
    </source>
</evidence>
<dbReference type="Proteomes" id="UP001408789">
    <property type="component" value="Unassembled WGS sequence"/>
</dbReference>
<dbReference type="AlphaFoldDB" id="A0AAP0CHA5"/>
<evidence type="ECO:0000259" key="8">
    <source>
        <dbReference type="Pfam" id="PF13359"/>
    </source>
</evidence>
<keyword evidence="6" id="KW-0378">Hydrolase</keyword>
<evidence type="ECO:0000313" key="11">
    <source>
        <dbReference type="Proteomes" id="UP001408789"/>
    </source>
</evidence>
<dbReference type="GO" id="GO:0046872">
    <property type="term" value="F:metal ion binding"/>
    <property type="evidence" value="ECO:0007669"/>
    <property type="project" value="UniProtKB-KW"/>
</dbReference>
<dbReference type="GO" id="GO:0004518">
    <property type="term" value="F:nuclease activity"/>
    <property type="evidence" value="ECO:0007669"/>
    <property type="project" value="UniProtKB-KW"/>
</dbReference>
<dbReference type="InterPro" id="IPR058353">
    <property type="entry name" value="DUF8040"/>
</dbReference>
<dbReference type="PANTHER" id="PTHR22930:SF265">
    <property type="entry name" value="MYB_SANT-LIKE DOMAIN, HARBINGER TRANSPOSASE-DERIVED NUCLEASE DOMAIN-CONTAINING PROTEIN"/>
    <property type="match status" value="1"/>
</dbReference>
<dbReference type="InterPro" id="IPR027806">
    <property type="entry name" value="HARBI1_dom"/>
</dbReference>
<dbReference type="Pfam" id="PF26138">
    <property type="entry name" value="DUF8040"/>
    <property type="match status" value="1"/>
</dbReference>
<evidence type="ECO:0000256" key="2">
    <source>
        <dbReference type="ARBA" id="ARBA00004123"/>
    </source>
</evidence>
<feature type="domain" description="DDE Tnp4" evidence="8">
    <location>
        <begin position="107"/>
        <end position="269"/>
    </location>
</feature>
<protein>
    <recommendedName>
        <fullName evidence="12">DDE Tnp4 domain-containing protein</fullName>
    </recommendedName>
</protein>
<evidence type="ECO:0000256" key="4">
    <source>
        <dbReference type="ARBA" id="ARBA00022722"/>
    </source>
</evidence>
<comment type="caution">
    <text evidence="10">The sequence shown here is derived from an EMBL/GenBank/DDBJ whole genome shotgun (WGS) entry which is preliminary data.</text>
</comment>
<keyword evidence="5" id="KW-0479">Metal-binding</keyword>
<dbReference type="GO" id="GO:0016787">
    <property type="term" value="F:hydrolase activity"/>
    <property type="evidence" value="ECO:0007669"/>
    <property type="project" value="UniProtKB-KW"/>
</dbReference>
<evidence type="ECO:0000256" key="3">
    <source>
        <dbReference type="ARBA" id="ARBA00006958"/>
    </source>
</evidence>
<dbReference type="GO" id="GO:0005634">
    <property type="term" value="C:nucleus"/>
    <property type="evidence" value="ECO:0007669"/>
    <property type="project" value="UniProtKB-SubCell"/>
</dbReference>
<evidence type="ECO:0000259" key="9">
    <source>
        <dbReference type="Pfam" id="PF26138"/>
    </source>
</evidence>
<dbReference type="Pfam" id="PF13359">
    <property type="entry name" value="DDE_Tnp_4"/>
    <property type="match status" value="1"/>
</dbReference>
<proteinExistence type="inferred from homology"/>
<keyword evidence="11" id="KW-1185">Reference proteome</keyword>
<accession>A0AAP0CHA5</accession>
<gene>
    <name evidence="10" type="ORF">SSX86_024766</name>
</gene>
<keyword evidence="7" id="KW-0539">Nucleus</keyword>
<evidence type="ECO:0000256" key="5">
    <source>
        <dbReference type="ARBA" id="ARBA00022723"/>
    </source>
</evidence>
<dbReference type="InterPro" id="IPR045249">
    <property type="entry name" value="HARBI1-like"/>
</dbReference>
<evidence type="ECO:0000256" key="6">
    <source>
        <dbReference type="ARBA" id="ARBA00022801"/>
    </source>
</evidence>
<name>A0AAP0CHA5_9ASTR</name>